<evidence type="ECO:0000313" key="2">
    <source>
        <dbReference type="EMBL" id="WHF50509.1"/>
    </source>
</evidence>
<protein>
    <submittedName>
        <fullName evidence="2">Glycosyltransferase</fullName>
        <ecNumber evidence="2">2.4.-.-</ecNumber>
    </submittedName>
</protein>
<dbReference type="PANTHER" id="PTHR22916">
    <property type="entry name" value="GLYCOSYLTRANSFERASE"/>
    <property type="match status" value="1"/>
</dbReference>
<dbReference type="Pfam" id="PF00535">
    <property type="entry name" value="Glycos_transf_2"/>
    <property type="match status" value="1"/>
</dbReference>
<dbReference type="InterPro" id="IPR029044">
    <property type="entry name" value="Nucleotide-diphossugar_trans"/>
</dbReference>
<dbReference type="EMBL" id="CP124855">
    <property type="protein sequence ID" value="WHF50509.1"/>
    <property type="molecule type" value="Genomic_DNA"/>
</dbReference>
<feature type="domain" description="Glycosyltransferase 2-like" evidence="1">
    <location>
        <begin position="5"/>
        <end position="170"/>
    </location>
</feature>
<accession>A0ABY8RA05</accession>
<proteinExistence type="predicted"/>
<dbReference type="GO" id="GO:0016757">
    <property type="term" value="F:glycosyltransferase activity"/>
    <property type="evidence" value="ECO:0007669"/>
    <property type="project" value="UniProtKB-KW"/>
</dbReference>
<name>A0ABY8RA05_9FLAO</name>
<keyword evidence="2" id="KW-0808">Transferase</keyword>
<evidence type="ECO:0000313" key="3">
    <source>
        <dbReference type="Proteomes" id="UP001241656"/>
    </source>
</evidence>
<keyword evidence="2" id="KW-0328">Glycosyltransferase</keyword>
<keyword evidence="3" id="KW-1185">Reference proteome</keyword>
<dbReference type="RefSeq" id="WP_282903932.1">
    <property type="nucleotide sequence ID" value="NZ_CP124855.1"/>
</dbReference>
<organism evidence="2 3">
    <name type="scientific">Chryseobacterium gotjawalense</name>
    <dbReference type="NCBI Taxonomy" id="3042315"/>
    <lineage>
        <taxon>Bacteria</taxon>
        <taxon>Pseudomonadati</taxon>
        <taxon>Bacteroidota</taxon>
        <taxon>Flavobacteriia</taxon>
        <taxon>Flavobacteriales</taxon>
        <taxon>Weeksellaceae</taxon>
        <taxon>Chryseobacterium group</taxon>
        <taxon>Chryseobacterium</taxon>
    </lineage>
</organism>
<dbReference type="SUPFAM" id="SSF53448">
    <property type="entry name" value="Nucleotide-diphospho-sugar transferases"/>
    <property type="match status" value="1"/>
</dbReference>
<dbReference type="EC" id="2.4.-.-" evidence="2"/>
<dbReference type="PANTHER" id="PTHR22916:SF3">
    <property type="entry name" value="UDP-GLCNAC:BETAGAL BETA-1,3-N-ACETYLGLUCOSAMINYLTRANSFERASE-LIKE PROTEIN 1"/>
    <property type="match status" value="1"/>
</dbReference>
<dbReference type="InterPro" id="IPR001173">
    <property type="entry name" value="Glyco_trans_2-like"/>
</dbReference>
<gene>
    <name evidence="2" type="ORF">QGN23_08665</name>
</gene>
<dbReference type="Proteomes" id="UP001241656">
    <property type="component" value="Chromosome"/>
</dbReference>
<evidence type="ECO:0000259" key="1">
    <source>
        <dbReference type="Pfam" id="PF00535"/>
    </source>
</evidence>
<sequence>MTKISIIILTYNHAKFIRKNLAGIFMQKIDSQVELIICDDHSTDETSQVIHEIIRSVPENFEVKFFQHDQNIGATSNFYFALGKVTGAYLAFCEGDDYWTDQEKLQIQLDFLRSNPDYSLCFHTAVNISDDVRINGTLFSKVEDREYSAAEIYKHWIVHTATVMMRAEVLQSEAKKATLQKSDLQYFDTVLFLAASTVGKLRGIPNKMSAYRRHEAGLSAGKINFKRDLKHNKLDEIIGKYYGGEIKKSSDWQIFARSELNFTQLLKENKLLLALKFLPWLLRNRIFIYSWLKK</sequence>
<dbReference type="Gene3D" id="3.90.550.10">
    <property type="entry name" value="Spore Coat Polysaccharide Biosynthesis Protein SpsA, Chain A"/>
    <property type="match status" value="1"/>
</dbReference>
<reference evidence="2 3" key="1">
    <citation type="submission" date="2023-05" db="EMBL/GenBank/DDBJ databases">
        <title>Genomic insight into Chryseobacterium sp. wdc7 isolated forest soil (Gotjawal).</title>
        <authorList>
            <person name="Park S.-J."/>
        </authorList>
    </citation>
    <scope>NUCLEOTIDE SEQUENCE [LARGE SCALE GENOMIC DNA]</scope>
    <source>
        <strain evidence="3">wdc7</strain>
    </source>
</reference>